<feature type="transmembrane region" description="Helical" evidence="2">
    <location>
        <begin position="169"/>
        <end position="193"/>
    </location>
</feature>
<reference evidence="3 4" key="1">
    <citation type="submission" date="2018-11" db="EMBL/GenBank/DDBJ databases">
        <title>Species Designations Belie Phenotypic and Genotypic Heterogeneity in Oral Streptococci.</title>
        <authorList>
            <person name="Velsko I."/>
        </authorList>
    </citation>
    <scope>NUCLEOTIDE SEQUENCE [LARGE SCALE GENOMIC DNA]</scope>
    <source>
        <strain evidence="3 4">BCC17</strain>
    </source>
</reference>
<keyword evidence="2" id="KW-0812">Transmembrane</keyword>
<evidence type="ECO:0000256" key="1">
    <source>
        <dbReference type="SAM" id="Coils"/>
    </source>
</evidence>
<feature type="transmembrane region" description="Helical" evidence="2">
    <location>
        <begin position="17"/>
        <end position="35"/>
    </location>
</feature>
<organism evidence="3 4">
    <name type="scientific">Streptococcus mitis</name>
    <dbReference type="NCBI Taxonomy" id="28037"/>
    <lineage>
        <taxon>Bacteria</taxon>
        <taxon>Bacillati</taxon>
        <taxon>Bacillota</taxon>
        <taxon>Bacilli</taxon>
        <taxon>Lactobacillales</taxon>
        <taxon>Streptococcaceae</taxon>
        <taxon>Streptococcus</taxon>
        <taxon>Streptococcus mitis group</taxon>
    </lineage>
</organism>
<dbReference type="AlphaFoldDB" id="A0A428I523"/>
<feature type="transmembrane region" description="Helical" evidence="2">
    <location>
        <begin position="304"/>
        <end position="322"/>
    </location>
</feature>
<evidence type="ECO:0000313" key="4">
    <source>
        <dbReference type="Proteomes" id="UP000277819"/>
    </source>
</evidence>
<evidence type="ECO:0000256" key="2">
    <source>
        <dbReference type="SAM" id="Phobius"/>
    </source>
</evidence>
<proteinExistence type="predicted"/>
<comment type="caution">
    <text evidence="3">The sequence shown here is derived from an EMBL/GenBank/DDBJ whole genome shotgun (WGS) entry which is preliminary data.</text>
</comment>
<name>A0A428I523_STRMT</name>
<keyword evidence="1" id="KW-0175">Coiled coil</keyword>
<keyword evidence="2" id="KW-1133">Transmembrane helix</keyword>
<feature type="transmembrane region" description="Helical" evidence="2">
    <location>
        <begin position="214"/>
        <end position="244"/>
    </location>
</feature>
<feature type="transmembrane region" description="Helical" evidence="2">
    <location>
        <begin position="358"/>
        <end position="379"/>
    </location>
</feature>
<sequence>MKDVGLFLLKKVFKSRLNWIILALFVSGLGVTFYFNSQTANSVSLESELETRLVKDERVINEYEEKLSQISDTSSEEYQFAKENLDSQKNLLTQKKEILTLLKEGRWKEAYYLQWQDVEKSYEILSKEPTASSDLKMAVDRERKTYQALYPLNIKAHNLVYPTYGIDQIVWILEAIIPSLFVVAIIFMLTQLFAERYQNHLDTAQLYPFSKVAFAMSSLGVGVSYVTVLFIGICGFSFLVGSLISGFGQLDYPYPIYNLTNQEVTIGKIQDVLFPGLLLTFLAFIVIVEVVYLIAYFFKQKMPVLFLSLIGIVGLLFGIQTIQPLQRIAHLIPFTYLRSVEILSGRLPKQIDNVNLNWSMGMVLLPCLVILLLVGILFIERWGSSRKKEVFNRF</sequence>
<dbReference type="EMBL" id="RJPX01000003">
    <property type="protein sequence ID" value="RSK07172.1"/>
    <property type="molecule type" value="Genomic_DNA"/>
</dbReference>
<accession>A0A428I523</accession>
<evidence type="ECO:0000313" key="3">
    <source>
        <dbReference type="EMBL" id="RSK07172.1"/>
    </source>
</evidence>
<dbReference type="Proteomes" id="UP000277819">
    <property type="component" value="Unassembled WGS sequence"/>
</dbReference>
<feature type="transmembrane region" description="Helical" evidence="2">
    <location>
        <begin position="272"/>
        <end position="297"/>
    </location>
</feature>
<keyword evidence="2" id="KW-0472">Membrane</keyword>
<gene>
    <name evidence="3" type="ORF">D8787_01610</name>
</gene>
<protein>
    <submittedName>
        <fullName evidence="3">ABC-2 family transporter protein</fullName>
    </submittedName>
</protein>
<feature type="coiled-coil region" evidence="1">
    <location>
        <begin position="46"/>
        <end position="73"/>
    </location>
</feature>
<dbReference type="RefSeq" id="WP_125420389.1">
    <property type="nucleotide sequence ID" value="NZ_RJPX01000003.1"/>
</dbReference>